<dbReference type="PANTHER" id="PTHR21240">
    <property type="entry name" value="2-AMINO-3-CARBOXYLMUCONATE-6-SEMIALDEHYDE DECARBOXYLASE"/>
    <property type="match status" value="1"/>
</dbReference>
<organism evidence="3 4">
    <name type="scientific">Singulisphaera acidiphila (strain ATCC BAA-1392 / DSM 18658 / VKM B-2454 / MOB10)</name>
    <dbReference type="NCBI Taxonomy" id="886293"/>
    <lineage>
        <taxon>Bacteria</taxon>
        <taxon>Pseudomonadati</taxon>
        <taxon>Planctomycetota</taxon>
        <taxon>Planctomycetia</taxon>
        <taxon>Isosphaerales</taxon>
        <taxon>Isosphaeraceae</taxon>
        <taxon>Singulisphaera</taxon>
    </lineage>
</organism>
<dbReference type="Gene3D" id="3.20.20.140">
    <property type="entry name" value="Metal-dependent hydrolases"/>
    <property type="match status" value="1"/>
</dbReference>
<feature type="domain" description="Amidohydrolase-related" evidence="2">
    <location>
        <begin position="3"/>
        <end position="267"/>
    </location>
</feature>
<dbReference type="PANTHER" id="PTHR21240:SF19">
    <property type="entry name" value="CATALYTIC_ HYDROLASE"/>
    <property type="match status" value="1"/>
</dbReference>
<dbReference type="SUPFAM" id="SSF51556">
    <property type="entry name" value="Metallo-dependent hydrolases"/>
    <property type="match status" value="1"/>
</dbReference>
<dbReference type="HOGENOM" id="CLU_044590_4_1_0"/>
<keyword evidence="1" id="KW-0456">Lyase</keyword>
<proteinExistence type="predicted"/>
<dbReference type="Proteomes" id="UP000010798">
    <property type="component" value="Chromosome"/>
</dbReference>
<dbReference type="RefSeq" id="WP_015244046.1">
    <property type="nucleotide sequence ID" value="NC_019892.1"/>
</dbReference>
<gene>
    <name evidence="3" type="ordered locus">Sinac_0422</name>
</gene>
<dbReference type="InterPro" id="IPR032466">
    <property type="entry name" value="Metal_Hydrolase"/>
</dbReference>
<keyword evidence="3" id="KW-0378">Hydrolase</keyword>
<evidence type="ECO:0000256" key="1">
    <source>
        <dbReference type="ARBA" id="ARBA00023239"/>
    </source>
</evidence>
<dbReference type="AlphaFoldDB" id="L0D8A8"/>
<evidence type="ECO:0000259" key="2">
    <source>
        <dbReference type="Pfam" id="PF04909"/>
    </source>
</evidence>
<evidence type="ECO:0000313" key="4">
    <source>
        <dbReference type="Proteomes" id="UP000010798"/>
    </source>
</evidence>
<reference evidence="3 4" key="1">
    <citation type="submission" date="2012-02" db="EMBL/GenBank/DDBJ databases">
        <title>Complete sequence of chromosome of Singulisphaera acidiphila DSM 18658.</title>
        <authorList>
            <consortium name="US DOE Joint Genome Institute (JGI-PGF)"/>
            <person name="Lucas S."/>
            <person name="Copeland A."/>
            <person name="Lapidus A."/>
            <person name="Glavina del Rio T."/>
            <person name="Dalin E."/>
            <person name="Tice H."/>
            <person name="Bruce D."/>
            <person name="Goodwin L."/>
            <person name="Pitluck S."/>
            <person name="Peters L."/>
            <person name="Ovchinnikova G."/>
            <person name="Chertkov O."/>
            <person name="Kyrpides N."/>
            <person name="Mavromatis K."/>
            <person name="Ivanova N."/>
            <person name="Brettin T."/>
            <person name="Detter J.C."/>
            <person name="Han C."/>
            <person name="Larimer F."/>
            <person name="Land M."/>
            <person name="Hauser L."/>
            <person name="Markowitz V."/>
            <person name="Cheng J.-F."/>
            <person name="Hugenholtz P."/>
            <person name="Woyke T."/>
            <person name="Wu D."/>
            <person name="Tindall B."/>
            <person name="Pomrenke H."/>
            <person name="Brambilla E."/>
            <person name="Klenk H.-P."/>
            <person name="Eisen J.A."/>
        </authorList>
    </citation>
    <scope>NUCLEOTIDE SEQUENCE [LARGE SCALE GENOMIC DNA]</scope>
    <source>
        <strain evidence="4">ATCC BAA-1392 / DSM 18658 / VKM B-2454 / MOB10</strain>
    </source>
</reference>
<evidence type="ECO:0000313" key="3">
    <source>
        <dbReference type="EMBL" id="AGA24861.1"/>
    </source>
</evidence>
<protein>
    <submittedName>
        <fullName evidence="3">Putative TIM-barrel fold metal-dependent hydrolase</fullName>
    </submittedName>
</protein>
<keyword evidence="4" id="KW-1185">Reference proteome</keyword>
<dbReference type="InterPro" id="IPR032465">
    <property type="entry name" value="ACMSD"/>
</dbReference>
<name>L0D8A8_SINAD</name>
<dbReference type="STRING" id="886293.Sinac_0422"/>
<dbReference type="eggNOG" id="COG2159">
    <property type="taxonomic scope" value="Bacteria"/>
</dbReference>
<dbReference type="OrthoDB" id="9771932at2"/>
<dbReference type="GO" id="GO:0016787">
    <property type="term" value="F:hydrolase activity"/>
    <property type="evidence" value="ECO:0007669"/>
    <property type="project" value="UniProtKB-KW"/>
</dbReference>
<dbReference type="CDD" id="cd01292">
    <property type="entry name" value="metallo-dependent_hydrolases"/>
    <property type="match status" value="1"/>
</dbReference>
<dbReference type="KEGG" id="saci:Sinac_0422"/>
<sequence>MIVDVHSHAWQYPLHFNDDFRRQARRARAGVEVDLTVRFEDYQASTLPGAKAIVFGGKAKLSGLWVDDLYVARYVNAHPRTLIGFLSVDPTQEGWEAEMEQGHQDLGLRGIKLLSMYAGFRPDEPRLDPLWRYATRHNLPVLLHTGTTFIAQAPLECTLPRHLDAVAIRFPDVKIIMAHLSHPYEGECVATIRKHPNVYADVSALHYRPFQLYQSLMLVQEYGVWEKLLFGSDYPFTTVNASIDGLRKLNAMTQGTGLPKLNEEAIEAMIERDALGILGLA</sequence>
<dbReference type="EMBL" id="CP003364">
    <property type="protein sequence ID" value="AGA24861.1"/>
    <property type="molecule type" value="Genomic_DNA"/>
</dbReference>
<accession>L0D8A8</accession>
<dbReference type="GO" id="GO:0016831">
    <property type="term" value="F:carboxy-lyase activity"/>
    <property type="evidence" value="ECO:0007669"/>
    <property type="project" value="InterPro"/>
</dbReference>
<dbReference type="InterPro" id="IPR006680">
    <property type="entry name" value="Amidohydro-rel"/>
</dbReference>
<dbReference type="Pfam" id="PF04909">
    <property type="entry name" value="Amidohydro_2"/>
    <property type="match status" value="1"/>
</dbReference>